<keyword evidence="10 14" id="KW-0798">TonB box</keyword>
<dbReference type="InterPro" id="IPR036942">
    <property type="entry name" value="Beta-barrel_TonB_sf"/>
</dbReference>
<evidence type="ECO:0000256" key="5">
    <source>
        <dbReference type="ARBA" id="ARBA00022496"/>
    </source>
</evidence>
<dbReference type="EMBL" id="QMEB01000301">
    <property type="protein sequence ID" value="NMG22718.1"/>
    <property type="molecule type" value="Genomic_DNA"/>
</dbReference>
<dbReference type="InterPro" id="IPR012910">
    <property type="entry name" value="Plug_dom"/>
</dbReference>
<keyword evidence="5" id="KW-0410">Iron transport</keyword>
<evidence type="ECO:0000256" key="7">
    <source>
        <dbReference type="ARBA" id="ARBA00022729"/>
    </source>
</evidence>
<evidence type="ECO:0000256" key="1">
    <source>
        <dbReference type="ARBA" id="ARBA00004571"/>
    </source>
</evidence>
<dbReference type="Gene3D" id="2.40.170.20">
    <property type="entry name" value="TonB-dependent receptor, beta-barrel domain"/>
    <property type="match status" value="1"/>
</dbReference>
<name>A0ABX1PFJ2_9CYAN</name>
<dbReference type="InterPro" id="IPR037066">
    <property type="entry name" value="Plug_dom_sf"/>
</dbReference>
<dbReference type="InterPro" id="IPR039426">
    <property type="entry name" value="TonB-dep_rcpt-like"/>
</dbReference>
<keyword evidence="4 13" id="KW-1134">Transmembrane beta strand</keyword>
<sequence>MKYKRLVPSLLLTGVIVGLLTTPTLSEEKSSIGVDKSTASGEKSARSTQQPRLVTNSRFVKPITEIRSLSEIERPITSAQMLVQSPTPQATPTSGVVEVTGVKANPTKKGVEVILQTPKGQALQLVNRSAGNNFVVDIPNAQLRLPSGDAFTFRSTKPIAGVTEITVTNFDANTIRVTVTGEAGVPTVELFDSPNEGIIFSVASTSQRAQQGQPQTQQSPAQQPDSQKMPTQPSASGDEPIELVVTGEQDGYNSSVSTTGTKVDTNQRDIPQAIQVVPRQVIQDQQITRVGDAVRNLSGVQVQAGGSRSTFDRFYFRGFSNVNDGVLRNGLRDRIGSRVPSETANLERIEVLKGPGSVLYGQGILGGAVNLITKQPRQDPYYSIEGTFGNFDFYRGAVDLSGPLTSDKTLLYRLNASVESSGTFIDFFDTQRYFIAPVLSWQIGKNTKLTLEAEYLDSQLQDDNGLPAVGTVLPNPNGKIPLNRNINEPDDKDNRTALRVGYNFEHRFSENWQIRNAFQSTFSKVDQKFTSPTALLADNRTLQRGSFFDSQGSTSTNTYTMDTYVVGKFKTGSIQHQLVTGFDLFRQTDFTPDGLNSSQAPLDLFNPVYGRPQGPVSRFDSGITSQALGIYIQDQITFADNLKLLLGGRFDLVNQKQENFVAATTTFQQDEAFTPRVGIVYQPIPEISLYASYGKAFQQNYGTTLDNTLFTPERGTQYEVGVKADLSDKVSATLAFYDLTRSNVIVPNPNNTRFSILTGEQRSRGIEFDIAGEVLPGWNIIAAYAYTDAIVTKDTRPLLVDNQLNNIPKHSFSVWTTYTLQSSFLQGLGFGLGLFYVGDRQGDLANTFELPNYLRTDAALFYKRNNFRAAVNIKNLFDITYFESANSNLRVYPGAPLTVQGTIGWEF</sequence>
<keyword evidence="7" id="KW-0732">Signal</keyword>
<dbReference type="RefSeq" id="WP_169157904.1">
    <property type="nucleotide sequence ID" value="NZ_CAWPJE010000305.1"/>
</dbReference>
<feature type="region of interest" description="Disordered" evidence="15">
    <location>
        <begin position="27"/>
        <end position="52"/>
    </location>
</feature>
<evidence type="ECO:0000256" key="10">
    <source>
        <dbReference type="ARBA" id="ARBA00023077"/>
    </source>
</evidence>
<dbReference type="InterPro" id="IPR010105">
    <property type="entry name" value="TonB_sidphr_rcpt"/>
</dbReference>
<evidence type="ECO:0000259" key="18">
    <source>
        <dbReference type="Pfam" id="PF11741"/>
    </source>
</evidence>
<feature type="compositionally biased region" description="Low complexity" evidence="15">
    <location>
        <begin position="205"/>
        <end position="227"/>
    </location>
</feature>
<dbReference type="Pfam" id="PF11741">
    <property type="entry name" value="AMIN"/>
    <property type="match status" value="1"/>
</dbReference>
<feature type="domain" description="AMIN" evidence="18">
    <location>
        <begin position="102"/>
        <end position="187"/>
    </location>
</feature>
<evidence type="ECO:0000256" key="2">
    <source>
        <dbReference type="ARBA" id="ARBA00009810"/>
    </source>
</evidence>
<evidence type="ECO:0000256" key="6">
    <source>
        <dbReference type="ARBA" id="ARBA00022692"/>
    </source>
</evidence>
<evidence type="ECO:0000256" key="11">
    <source>
        <dbReference type="ARBA" id="ARBA00023136"/>
    </source>
</evidence>
<keyword evidence="6 13" id="KW-0812">Transmembrane</keyword>
<dbReference type="PANTHER" id="PTHR32552:SF68">
    <property type="entry name" value="FERRICHROME OUTER MEMBRANE TRANSPORTER_PHAGE RECEPTOR"/>
    <property type="match status" value="1"/>
</dbReference>
<evidence type="ECO:0000313" key="19">
    <source>
        <dbReference type="EMBL" id="NMG22718.1"/>
    </source>
</evidence>
<evidence type="ECO:0000256" key="8">
    <source>
        <dbReference type="ARBA" id="ARBA00023004"/>
    </source>
</evidence>
<accession>A0ABX1PFJ2</accession>
<dbReference type="InterPro" id="IPR000531">
    <property type="entry name" value="Beta-barrel_TonB"/>
</dbReference>
<evidence type="ECO:0000256" key="12">
    <source>
        <dbReference type="ARBA" id="ARBA00023237"/>
    </source>
</evidence>
<gene>
    <name evidence="19" type="ORF">DP116_26050</name>
</gene>
<dbReference type="PANTHER" id="PTHR32552">
    <property type="entry name" value="FERRICHROME IRON RECEPTOR-RELATED"/>
    <property type="match status" value="1"/>
</dbReference>
<feature type="domain" description="TonB-dependent receptor-like beta-barrel" evidence="16">
    <location>
        <begin position="441"/>
        <end position="876"/>
    </location>
</feature>
<dbReference type="PROSITE" id="PS52016">
    <property type="entry name" value="TONB_DEPENDENT_REC_3"/>
    <property type="match status" value="1"/>
</dbReference>
<keyword evidence="20" id="KW-1185">Reference proteome</keyword>
<dbReference type="InterPro" id="IPR021731">
    <property type="entry name" value="AMIN_dom"/>
</dbReference>
<evidence type="ECO:0000256" key="13">
    <source>
        <dbReference type="PROSITE-ProRule" id="PRU01360"/>
    </source>
</evidence>
<feature type="region of interest" description="Disordered" evidence="15">
    <location>
        <begin position="205"/>
        <end position="238"/>
    </location>
</feature>
<organism evidence="19 20">
    <name type="scientific">Brasilonema bromeliae SPC951</name>
    <dbReference type="NCBI Taxonomy" id="385972"/>
    <lineage>
        <taxon>Bacteria</taxon>
        <taxon>Bacillati</taxon>
        <taxon>Cyanobacteriota</taxon>
        <taxon>Cyanophyceae</taxon>
        <taxon>Nostocales</taxon>
        <taxon>Scytonemataceae</taxon>
        <taxon>Brasilonema</taxon>
        <taxon>Bromeliae group (in: Brasilonema)</taxon>
    </lineage>
</organism>
<feature type="domain" description="TonB-dependent receptor plug" evidence="17">
    <location>
        <begin position="267"/>
        <end position="368"/>
    </location>
</feature>
<keyword evidence="12 13" id="KW-0998">Cell outer membrane</keyword>
<dbReference type="NCBIfam" id="TIGR01783">
    <property type="entry name" value="TonB-siderophor"/>
    <property type="match status" value="1"/>
</dbReference>
<keyword evidence="3 13" id="KW-0813">Transport</keyword>
<evidence type="ECO:0000256" key="4">
    <source>
        <dbReference type="ARBA" id="ARBA00022452"/>
    </source>
</evidence>
<evidence type="ECO:0000256" key="9">
    <source>
        <dbReference type="ARBA" id="ARBA00023065"/>
    </source>
</evidence>
<comment type="caution">
    <text evidence="19">The sequence shown here is derived from an EMBL/GenBank/DDBJ whole genome shotgun (WGS) entry which is preliminary data.</text>
</comment>
<feature type="compositionally biased region" description="Polar residues" evidence="15">
    <location>
        <begin position="37"/>
        <end position="52"/>
    </location>
</feature>
<dbReference type="Proteomes" id="UP000718564">
    <property type="component" value="Unassembled WGS sequence"/>
</dbReference>
<evidence type="ECO:0000256" key="14">
    <source>
        <dbReference type="RuleBase" id="RU003357"/>
    </source>
</evidence>
<evidence type="ECO:0000313" key="20">
    <source>
        <dbReference type="Proteomes" id="UP000718564"/>
    </source>
</evidence>
<feature type="region of interest" description="Disordered" evidence="15">
    <location>
        <begin position="473"/>
        <end position="493"/>
    </location>
</feature>
<keyword evidence="19" id="KW-0675">Receptor</keyword>
<proteinExistence type="inferred from homology"/>
<evidence type="ECO:0000259" key="16">
    <source>
        <dbReference type="Pfam" id="PF00593"/>
    </source>
</evidence>
<dbReference type="Pfam" id="PF00593">
    <property type="entry name" value="TonB_dep_Rec_b-barrel"/>
    <property type="match status" value="1"/>
</dbReference>
<keyword evidence="11 13" id="KW-0472">Membrane</keyword>
<dbReference type="Gene3D" id="2.170.130.10">
    <property type="entry name" value="TonB-dependent receptor, plug domain"/>
    <property type="match status" value="1"/>
</dbReference>
<dbReference type="Pfam" id="PF07715">
    <property type="entry name" value="Plug"/>
    <property type="match status" value="1"/>
</dbReference>
<dbReference type="SUPFAM" id="SSF56935">
    <property type="entry name" value="Porins"/>
    <property type="match status" value="1"/>
</dbReference>
<comment type="subcellular location">
    <subcellularLocation>
        <location evidence="1 13">Cell outer membrane</location>
        <topology evidence="1 13">Multi-pass membrane protein</topology>
    </subcellularLocation>
</comment>
<evidence type="ECO:0000256" key="3">
    <source>
        <dbReference type="ARBA" id="ARBA00022448"/>
    </source>
</evidence>
<keyword evidence="9" id="KW-0406">Ion transport</keyword>
<evidence type="ECO:0000259" key="17">
    <source>
        <dbReference type="Pfam" id="PF07715"/>
    </source>
</evidence>
<evidence type="ECO:0000256" key="15">
    <source>
        <dbReference type="SAM" id="MobiDB-lite"/>
    </source>
</evidence>
<protein>
    <submittedName>
        <fullName evidence="19">TonB-dependent siderophore receptor</fullName>
    </submittedName>
</protein>
<reference evidence="19 20" key="1">
    <citation type="submission" date="2018-06" db="EMBL/GenBank/DDBJ databases">
        <title>Comparative genomics of Brasilonema spp. strains.</title>
        <authorList>
            <person name="Alvarenga D.O."/>
            <person name="Fiore M.F."/>
            <person name="Varani A.M."/>
        </authorList>
    </citation>
    <scope>NUCLEOTIDE SEQUENCE [LARGE SCALE GENOMIC DNA]</scope>
    <source>
        <strain evidence="19 20">SPC951</strain>
    </source>
</reference>
<dbReference type="CDD" id="cd01347">
    <property type="entry name" value="ligand_gated_channel"/>
    <property type="match status" value="1"/>
</dbReference>
<keyword evidence="8" id="KW-0408">Iron</keyword>
<comment type="similarity">
    <text evidence="2 13 14">Belongs to the TonB-dependent receptor family.</text>
</comment>